<dbReference type="HOGENOM" id="CLU_044614_3_0_1"/>
<keyword evidence="1" id="KW-0812">Transmembrane</keyword>
<organism evidence="2 3">
    <name type="scientific">Phlebiopsis gigantea (strain 11061_1 CR5-6)</name>
    <name type="common">White-rot fungus</name>
    <name type="synonym">Peniophora gigantea</name>
    <dbReference type="NCBI Taxonomy" id="745531"/>
    <lineage>
        <taxon>Eukaryota</taxon>
        <taxon>Fungi</taxon>
        <taxon>Dikarya</taxon>
        <taxon>Basidiomycota</taxon>
        <taxon>Agaricomycotina</taxon>
        <taxon>Agaricomycetes</taxon>
        <taxon>Polyporales</taxon>
        <taxon>Phanerochaetaceae</taxon>
        <taxon>Phlebiopsis</taxon>
    </lineage>
</organism>
<keyword evidence="3" id="KW-1185">Reference proteome</keyword>
<dbReference type="AlphaFoldDB" id="A0A0C3S3I7"/>
<evidence type="ECO:0000313" key="3">
    <source>
        <dbReference type="Proteomes" id="UP000053257"/>
    </source>
</evidence>
<name>A0A0C3S3I7_PHLG1</name>
<keyword evidence="1" id="KW-0472">Membrane</keyword>
<dbReference type="EMBL" id="KN840676">
    <property type="protein sequence ID" value="KIP02430.1"/>
    <property type="molecule type" value="Genomic_DNA"/>
</dbReference>
<sequence length="336" mass="37272">MSDGPRSLAFNLILGLVFELMLYGVFCVTFIMSMYFLMQKQSTRRTPVNKLIAFSGILLFCLITAQTVIMTVSLFTPFAAKYADQDPSVVMTNANESYLPMIVALLALYFTELFISSFLMIYRVWIVFQRNWAVVGVPLLTLAASIICEGLFIRQNDQRFEQDFGGAQWFTIGLACDVFVNIYCTGLLAYKIWRSQQYMRNTTTYLRSFSSTSVVAILIESASLYSITTFALLITYATGAYGSYTVRQLHCAVPGIAYCLVIIRFGMGGAFKSSPQLSTFTIPSSAHSGSRRGNDIAMQPVAVNVHLEQKIHTSEADIGVSSFVGIESKDCGPEMA</sequence>
<reference evidence="2 3" key="1">
    <citation type="journal article" date="2014" name="PLoS Genet.">
        <title>Analysis of the Phlebiopsis gigantea genome, transcriptome and secretome provides insight into its pioneer colonization strategies of wood.</title>
        <authorList>
            <person name="Hori C."/>
            <person name="Ishida T."/>
            <person name="Igarashi K."/>
            <person name="Samejima M."/>
            <person name="Suzuki H."/>
            <person name="Master E."/>
            <person name="Ferreira P."/>
            <person name="Ruiz-Duenas F.J."/>
            <person name="Held B."/>
            <person name="Canessa P."/>
            <person name="Larrondo L.F."/>
            <person name="Schmoll M."/>
            <person name="Druzhinina I.S."/>
            <person name="Kubicek C.P."/>
            <person name="Gaskell J.A."/>
            <person name="Kersten P."/>
            <person name="St John F."/>
            <person name="Glasner J."/>
            <person name="Sabat G."/>
            <person name="Splinter BonDurant S."/>
            <person name="Syed K."/>
            <person name="Yadav J."/>
            <person name="Mgbeahuruike A.C."/>
            <person name="Kovalchuk A."/>
            <person name="Asiegbu F.O."/>
            <person name="Lackner G."/>
            <person name="Hoffmeister D."/>
            <person name="Rencoret J."/>
            <person name="Gutierrez A."/>
            <person name="Sun H."/>
            <person name="Lindquist E."/>
            <person name="Barry K."/>
            <person name="Riley R."/>
            <person name="Grigoriev I.V."/>
            <person name="Henrissat B."/>
            <person name="Kues U."/>
            <person name="Berka R.M."/>
            <person name="Martinez A.T."/>
            <person name="Covert S.F."/>
            <person name="Blanchette R.A."/>
            <person name="Cullen D."/>
        </authorList>
    </citation>
    <scope>NUCLEOTIDE SEQUENCE [LARGE SCALE GENOMIC DNA]</scope>
    <source>
        <strain evidence="2 3">11061_1 CR5-6</strain>
    </source>
</reference>
<gene>
    <name evidence="2" type="ORF">PHLGIDRAFT_122470</name>
</gene>
<feature type="transmembrane region" description="Helical" evidence="1">
    <location>
        <begin position="57"/>
        <end position="78"/>
    </location>
</feature>
<feature type="transmembrane region" description="Helical" evidence="1">
    <location>
        <begin position="172"/>
        <end position="193"/>
    </location>
</feature>
<dbReference type="STRING" id="745531.A0A0C3S3I7"/>
<feature type="transmembrane region" description="Helical" evidence="1">
    <location>
        <begin position="132"/>
        <end position="152"/>
    </location>
</feature>
<feature type="transmembrane region" description="Helical" evidence="1">
    <location>
        <begin position="98"/>
        <end position="120"/>
    </location>
</feature>
<dbReference type="OrthoDB" id="3346544at2759"/>
<feature type="transmembrane region" description="Helical" evidence="1">
    <location>
        <begin position="12"/>
        <end position="37"/>
    </location>
</feature>
<feature type="transmembrane region" description="Helical" evidence="1">
    <location>
        <begin position="214"/>
        <end position="237"/>
    </location>
</feature>
<feature type="transmembrane region" description="Helical" evidence="1">
    <location>
        <begin position="249"/>
        <end position="267"/>
    </location>
</feature>
<proteinExistence type="predicted"/>
<evidence type="ECO:0000313" key="2">
    <source>
        <dbReference type="EMBL" id="KIP02430.1"/>
    </source>
</evidence>
<protein>
    <submittedName>
        <fullName evidence="2">Uncharacterized protein</fullName>
    </submittedName>
</protein>
<dbReference type="Proteomes" id="UP000053257">
    <property type="component" value="Unassembled WGS sequence"/>
</dbReference>
<accession>A0A0C3S3I7</accession>
<evidence type="ECO:0000256" key="1">
    <source>
        <dbReference type="SAM" id="Phobius"/>
    </source>
</evidence>
<keyword evidence="1" id="KW-1133">Transmembrane helix</keyword>